<dbReference type="EMBL" id="JBHTHM010000566">
    <property type="protein sequence ID" value="MFD0784839.1"/>
    <property type="molecule type" value="Genomic_DNA"/>
</dbReference>
<reference evidence="3" key="1">
    <citation type="journal article" date="2019" name="Int. J. Syst. Evol. Microbiol.">
        <title>The Global Catalogue of Microorganisms (GCM) 10K type strain sequencing project: providing services to taxonomists for standard genome sequencing and annotation.</title>
        <authorList>
            <consortium name="The Broad Institute Genomics Platform"/>
            <consortium name="The Broad Institute Genome Sequencing Center for Infectious Disease"/>
            <person name="Wu L."/>
            <person name="Ma J."/>
        </authorList>
    </citation>
    <scope>NUCLEOTIDE SEQUENCE [LARGE SCALE GENOMIC DNA]</scope>
    <source>
        <strain evidence="3">JCM 32148</strain>
    </source>
</reference>
<evidence type="ECO:0000313" key="2">
    <source>
        <dbReference type="EMBL" id="MFD0784839.1"/>
    </source>
</evidence>
<accession>A0ABW3A2E3</accession>
<sequence length="92" mass="10035">MVLSAVADPPVRRGSDYAQLSRRISQAGLLQRRPGWYAARIVLTLGAYAAGWVAVFALGDSWWQPLVAVVLAVATTQVAFLGHDAGHRQMFR</sequence>
<evidence type="ECO:0000313" key="3">
    <source>
        <dbReference type="Proteomes" id="UP001597053"/>
    </source>
</evidence>
<dbReference type="PANTHER" id="PTHR19353">
    <property type="entry name" value="FATTY ACID DESATURASE 2"/>
    <property type="match status" value="1"/>
</dbReference>
<dbReference type="Proteomes" id="UP001597053">
    <property type="component" value="Unassembled WGS sequence"/>
</dbReference>
<protein>
    <submittedName>
        <fullName evidence="2">Acyl-CoA desaturase</fullName>
    </submittedName>
</protein>
<feature type="non-terminal residue" evidence="2">
    <location>
        <position position="92"/>
    </location>
</feature>
<gene>
    <name evidence="2" type="ORF">ACFQZ8_13095</name>
</gene>
<keyword evidence="1" id="KW-0812">Transmembrane</keyword>
<evidence type="ECO:0000256" key="1">
    <source>
        <dbReference type="SAM" id="Phobius"/>
    </source>
</evidence>
<dbReference type="InterPro" id="IPR012171">
    <property type="entry name" value="Fatty_acid_desaturase"/>
</dbReference>
<feature type="transmembrane region" description="Helical" evidence="1">
    <location>
        <begin position="62"/>
        <end position="82"/>
    </location>
</feature>
<feature type="transmembrane region" description="Helical" evidence="1">
    <location>
        <begin position="37"/>
        <end position="56"/>
    </location>
</feature>
<dbReference type="PANTHER" id="PTHR19353:SF19">
    <property type="entry name" value="DELTA(5) FATTY ACID DESATURASE C-RELATED"/>
    <property type="match status" value="1"/>
</dbReference>
<organism evidence="2 3">
    <name type="scientific">Micromonospora azadirachtae</name>
    <dbReference type="NCBI Taxonomy" id="1970735"/>
    <lineage>
        <taxon>Bacteria</taxon>
        <taxon>Bacillati</taxon>
        <taxon>Actinomycetota</taxon>
        <taxon>Actinomycetes</taxon>
        <taxon>Micromonosporales</taxon>
        <taxon>Micromonosporaceae</taxon>
        <taxon>Micromonospora</taxon>
    </lineage>
</organism>
<keyword evidence="1" id="KW-1133">Transmembrane helix</keyword>
<keyword evidence="1" id="KW-0472">Membrane</keyword>
<keyword evidence="3" id="KW-1185">Reference proteome</keyword>
<name>A0ABW3A2E3_9ACTN</name>
<proteinExistence type="predicted"/>
<comment type="caution">
    <text evidence="2">The sequence shown here is derived from an EMBL/GenBank/DDBJ whole genome shotgun (WGS) entry which is preliminary data.</text>
</comment>